<dbReference type="InterPro" id="IPR036412">
    <property type="entry name" value="HAD-like_sf"/>
</dbReference>
<dbReference type="SFLD" id="SFLDG01129">
    <property type="entry name" value="C1.5:_HAD__Beta-PGM__Phosphata"/>
    <property type="match status" value="1"/>
</dbReference>
<dbReference type="PANTHER" id="PTHR43434">
    <property type="entry name" value="PHOSPHOGLYCOLATE PHOSPHATASE"/>
    <property type="match status" value="1"/>
</dbReference>
<evidence type="ECO:0000313" key="2">
    <source>
        <dbReference type="Proteomes" id="UP000198824"/>
    </source>
</evidence>
<keyword evidence="2" id="KW-1185">Reference proteome</keyword>
<dbReference type="SFLD" id="SFLDG01135">
    <property type="entry name" value="C1.5.6:_HAD__Beta-PGM__Phospha"/>
    <property type="match status" value="1"/>
</dbReference>
<dbReference type="SUPFAM" id="SSF56784">
    <property type="entry name" value="HAD-like"/>
    <property type="match status" value="1"/>
</dbReference>
<dbReference type="STRING" id="1166337.SAMN05192580_0308"/>
<dbReference type="Pfam" id="PF00702">
    <property type="entry name" value="Hydrolase"/>
    <property type="match status" value="1"/>
</dbReference>
<name>A0A1I6JI43_9SPHN</name>
<dbReference type="InterPro" id="IPR023214">
    <property type="entry name" value="HAD_sf"/>
</dbReference>
<reference evidence="1 2" key="1">
    <citation type="submission" date="2016-10" db="EMBL/GenBank/DDBJ databases">
        <authorList>
            <person name="de Groot N.N."/>
        </authorList>
    </citation>
    <scope>NUCLEOTIDE SEQUENCE [LARGE SCALE GENOMIC DNA]</scope>
    <source>
        <strain evidence="1 2">S5-249</strain>
    </source>
</reference>
<dbReference type="GO" id="GO:0008967">
    <property type="term" value="F:phosphoglycolate phosphatase activity"/>
    <property type="evidence" value="ECO:0007669"/>
    <property type="project" value="TreeGrafter"/>
</dbReference>
<gene>
    <name evidence="1" type="ORF">SAMN05192580_0308</name>
</gene>
<dbReference type="Gene3D" id="1.10.150.240">
    <property type="entry name" value="Putative phosphatase, domain 2"/>
    <property type="match status" value="1"/>
</dbReference>
<dbReference type="InterPro" id="IPR023198">
    <property type="entry name" value="PGP-like_dom2"/>
</dbReference>
<proteinExistence type="predicted"/>
<dbReference type="Proteomes" id="UP000198824">
    <property type="component" value="Unassembled WGS sequence"/>
</dbReference>
<dbReference type="InterPro" id="IPR006439">
    <property type="entry name" value="HAD-SF_hydro_IA"/>
</dbReference>
<dbReference type="AlphaFoldDB" id="A0A1I6JI43"/>
<sequence length="234" mass="24167">MSDALPRAILFDVDGTLVDSNRQHIEAWGRVFADAGFDIPPERIAPEIGKGGDQLVPTLLPTLGEEQQQALQTAHGELFKAQYLRGIAPLPGARTLLERAREAGMTVVLATSSGADQLDHYVGLLGSTLIDEATSSDDAGRSKPAPDIFSAALAKAGVPAAAARVVGDSRWDMVAAWKCGIVPVALLTGGFPAPVLVEAGAAAVYADPAALAAGFYASPLANAVSRKPSSADQD</sequence>
<dbReference type="Gene3D" id="3.40.50.1000">
    <property type="entry name" value="HAD superfamily/HAD-like"/>
    <property type="match status" value="1"/>
</dbReference>
<accession>A0A1I6JI43</accession>
<evidence type="ECO:0000313" key="1">
    <source>
        <dbReference type="EMBL" id="SFR78696.1"/>
    </source>
</evidence>
<organism evidence="1 2">
    <name type="scientific">Sphingomonas jatrophae</name>
    <dbReference type="NCBI Taxonomy" id="1166337"/>
    <lineage>
        <taxon>Bacteria</taxon>
        <taxon>Pseudomonadati</taxon>
        <taxon>Pseudomonadota</taxon>
        <taxon>Alphaproteobacteria</taxon>
        <taxon>Sphingomonadales</taxon>
        <taxon>Sphingomonadaceae</taxon>
        <taxon>Sphingomonas</taxon>
    </lineage>
</organism>
<dbReference type="SFLD" id="SFLDS00003">
    <property type="entry name" value="Haloacid_Dehalogenase"/>
    <property type="match status" value="1"/>
</dbReference>
<dbReference type="NCBIfam" id="TIGR01509">
    <property type="entry name" value="HAD-SF-IA-v3"/>
    <property type="match status" value="1"/>
</dbReference>
<dbReference type="OrthoDB" id="9797743at2"/>
<dbReference type="EMBL" id="FOZG01000001">
    <property type="protein sequence ID" value="SFR78696.1"/>
    <property type="molecule type" value="Genomic_DNA"/>
</dbReference>
<dbReference type="InterPro" id="IPR050155">
    <property type="entry name" value="HAD-like_hydrolase_sf"/>
</dbReference>
<dbReference type="GO" id="GO:0006281">
    <property type="term" value="P:DNA repair"/>
    <property type="evidence" value="ECO:0007669"/>
    <property type="project" value="TreeGrafter"/>
</dbReference>
<protein>
    <submittedName>
        <fullName evidence="1">Membrane protein</fullName>
    </submittedName>
</protein>
<dbReference type="RefSeq" id="WP_131819150.1">
    <property type="nucleotide sequence ID" value="NZ_FOZG01000001.1"/>
</dbReference>
<dbReference type="PANTHER" id="PTHR43434:SF16">
    <property type="entry name" value="BLL8046 PROTEIN"/>
    <property type="match status" value="1"/>
</dbReference>
<dbReference type="GO" id="GO:0005829">
    <property type="term" value="C:cytosol"/>
    <property type="evidence" value="ECO:0007669"/>
    <property type="project" value="TreeGrafter"/>
</dbReference>